<dbReference type="GO" id="GO:0008270">
    <property type="term" value="F:zinc ion binding"/>
    <property type="evidence" value="ECO:0007669"/>
    <property type="project" value="UniProtKB-KW"/>
</dbReference>
<keyword evidence="19" id="KW-1185">Reference proteome</keyword>
<dbReference type="RefSeq" id="XP_021862537.1">
    <property type="nucleotide sequence ID" value="XM_022006845.1"/>
</dbReference>
<accession>A0A9R0J794</accession>
<evidence type="ECO:0000259" key="18">
    <source>
        <dbReference type="Pfam" id="PF23406"/>
    </source>
</evidence>
<keyword evidence="12" id="KW-0539">Nucleus</keyword>
<dbReference type="GO" id="GO:0044773">
    <property type="term" value="P:mitotic DNA damage checkpoint signaling"/>
    <property type="evidence" value="ECO:0000318"/>
    <property type="project" value="GO_Central"/>
</dbReference>
<feature type="compositionally biased region" description="Polar residues" evidence="16">
    <location>
        <begin position="68"/>
        <end position="83"/>
    </location>
</feature>
<feature type="compositionally biased region" description="Acidic residues" evidence="16">
    <location>
        <begin position="300"/>
        <end position="313"/>
    </location>
</feature>
<evidence type="ECO:0000256" key="10">
    <source>
        <dbReference type="ARBA" id="ARBA00022833"/>
    </source>
</evidence>
<evidence type="ECO:0000256" key="15">
    <source>
        <dbReference type="SAM" id="Coils"/>
    </source>
</evidence>
<evidence type="ECO:0000313" key="19">
    <source>
        <dbReference type="Proteomes" id="UP000813463"/>
    </source>
</evidence>
<comment type="subcellular location">
    <subcellularLocation>
        <location evidence="1">Chromosome</location>
    </subcellularLocation>
    <subcellularLocation>
        <location evidence="2">Nucleus speckle</location>
    </subcellularLocation>
</comment>
<dbReference type="OrthoDB" id="77607at2759"/>
<evidence type="ECO:0000313" key="20">
    <source>
        <dbReference type="RefSeq" id="XP_021862536.1"/>
    </source>
</evidence>
<feature type="compositionally biased region" description="Basic and acidic residues" evidence="16">
    <location>
        <begin position="84"/>
        <end position="107"/>
    </location>
</feature>
<reference evidence="19" key="1">
    <citation type="journal article" date="2021" name="Nat. Commun.">
        <title>Genomic analyses provide insights into spinach domestication and the genetic basis of agronomic traits.</title>
        <authorList>
            <person name="Cai X."/>
            <person name="Sun X."/>
            <person name="Xu C."/>
            <person name="Sun H."/>
            <person name="Wang X."/>
            <person name="Ge C."/>
            <person name="Zhang Z."/>
            <person name="Wang Q."/>
            <person name="Fei Z."/>
            <person name="Jiao C."/>
            <person name="Wang Q."/>
        </authorList>
    </citation>
    <scope>NUCLEOTIDE SEQUENCE [LARGE SCALE GENOMIC DNA]</scope>
    <source>
        <strain evidence="19">cv. Varoflay</strain>
    </source>
</reference>
<dbReference type="GO" id="GO:0033314">
    <property type="term" value="P:mitotic DNA replication checkpoint signaling"/>
    <property type="evidence" value="ECO:0000318"/>
    <property type="project" value="GO_Central"/>
</dbReference>
<evidence type="ECO:0000256" key="7">
    <source>
        <dbReference type="ARBA" id="ARBA00022723"/>
    </source>
</evidence>
<evidence type="ECO:0000256" key="8">
    <source>
        <dbReference type="ARBA" id="ARBA00022771"/>
    </source>
</evidence>
<dbReference type="AlphaFoldDB" id="A0A9R0J794"/>
<dbReference type="RefSeq" id="XP_021862536.1">
    <property type="nucleotide sequence ID" value="XM_022006844.1"/>
</dbReference>
<evidence type="ECO:0000256" key="16">
    <source>
        <dbReference type="SAM" id="MobiDB-lite"/>
    </source>
</evidence>
<protein>
    <recommendedName>
        <fullName evidence="3">Zinc finger protein 830</fullName>
    </recommendedName>
    <alternativeName>
        <fullName evidence="14">Coiled-coil domain-containing protein 16</fullName>
    </alternativeName>
</protein>
<evidence type="ECO:0000256" key="11">
    <source>
        <dbReference type="ARBA" id="ARBA00023054"/>
    </source>
</evidence>
<sequence length="322" mass="36035">MADRDKKKALFRAKLNEKQQKNRIDSPLVRYNEVGKPVCRVCDAVLKSDSDWITHQASRKHHEAINNLKASASRKNAVNNAKSETIKESPKQQGDDSLKVKDDKPRLSSDVQKSRPSSGLPAGFFDQGDNKRQKVVPARVQEVDTSVGTVPAKPAKSSKHEVQPARIAEDVVAASESKQIGELPEGFFDNKDADLRARGIEPVKPDVKDEYKEFEKLIQQDLAEVDNRFEEEEIDAAEQIEEEEIIEQRTYRNRVEELKRKKMELLAARSSGAGKVSEVPGSKAKQDGTPGSKAEQDGSSSEDEDEDEDDESFAVDWRAQHL</sequence>
<keyword evidence="4" id="KW-0158">Chromosome</keyword>
<dbReference type="Proteomes" id="UP000813463">
    <property type="component" value="Chromosome 3"/>
</dbReference>
<evidence type="ECO:0000256" key="12">
    <source>
        <dbReference type="ARBA" id="ARBA00023242"/>
    </source>
</evidence>
<dbReference type="GeneID" id="110801477"/>
<dbReference type="SUPFAM" id="SSF57667">
    <property type="entry name" value="beta-beta-alpha zinc fingers"/>
    <property type="match status" value="1"/>
</dbReference>
<evidence type="ECO:0000256" key="5">
    <source>
        <dbReference type="ARBA" id="ARBA00022473"/>
    </source>
</evidence>
<feature type="compositionally biased region" description="Basic and acidic residues" evidence="16">
    <location>
        <begin position="1"/>
        <end position="24"/>
    </location>
</feature>
<dbReference type="InterPro" id="IPR036236">
    <property type="entry name" value="Znf_C2H2_sf"/>
</dbReference>
<dbReference type="GO" id="GO:0005681">
    <property type="term" value="C:spliceosomal complex"/>
    <property type="evidence" value="ECO:0007669"/>
    <property type="project" value="InterPro"/>
</dbReference>
<keyword evidence="11 15" id="KW-0175">Coiled coil</keyword>
<feature type="region of interest" description="Disordered" evidence="16">
    <location>
        <begin position="56"/>
        <end position="166"/>
    </location>
</feature>
<feature type="coiled-coil region" evidence="15">
    <location>
        <begin position="222"/>
        <end position="268"/>
    </location>
</feature>
<evidence type="ECO:0000256" key="4">
    <source>
        <dbReference type="ARBA" id="ARBA00022454"/>
    </source>
</evidence>
<keyword evidence="10" id="KW-0862">Zinc</keyword>
<proteinExistence type="predicted"/>
<dbReference type="Pfam" id="PF23406">
    <property type="entry name" value="ZNF380_CC"/>
    <property type="match status" value="1"/>
</dbReference>
<evidence type="ECO:0000259" key="17">
    <source>
        <dbReference type="Pfam" id="PF12874"/>
    </source>
</evidence>
<feature type="region of interest" description="Disordered" evidence="16">
    <location>
        <begin position="1"/>
        <end position="25"/>
    </location>
</feature>
<dbReference type="GO" id="GO:0003676">
    <property type="term" value="F:nucleic acid binding"/>
    <property type="evidence" value="ECO:0007669"/>
    <property type="project" value="InterPro"/>
</dbReference>
<dbReference type="PANTHER" id="PTHR13278:SF0">
    <property type="entry name" value="ZINC FINGER PROTEIN 830"/>
    <property type="match status" value="1"/>
</dbReference>
<keyword evidence="9" id="KW-0498">Mitosis</keyword>
<dbReference type="InterPro" id="IPR059039">
    <property type="entry name" value="ZNF380_CC"/>
</dbReference>
<gene>
    <name evidence="20 21" type="primary">LOC110801477</name>
</gene>
<evidence type="ECO:0000313" key="21">
    <source>
        <dbReference type="RefSeq" id="XP_021862537.1"/>
    </source>
</evidence>
<dbReference type="InterPro" id="IPR040050">
    <property type="entry name" value="ZNF830-like"/>
</dbReference>
<keyword evidence="8" id="KW-0863">Zinc-finger</keyword>
<name>A0A9R0J794_SPIOL</name>
<evidence type="ECO:0000256" key="6">
    <source>
        <dbReference type="ARBA" id="ARBA00022618"/>
    </source>
</evidence>
<organism evidence="19 20">
    <name type="scientific">Spinacia oleracea</name>
    <name type="common">Spinach</name>
    <dbReference type="NCBI Taxonomy" id="3562"/>
    <lineage>
        <taxon>Eukaryota</taxon>
        <taxon>Viridiplantae</taxon>
        <taxon>Streptophyta</taxon>
        <taxon>Embryophyta</taxon>
        <taxon>Tracheophyta</taxon>
        <taxon>Spermatophyta</taxon>
        <taxon>Magnoliopsida</taxon>
        <taxon>eudicotyledons</taxon>
        <taxon>Gunneridae</taxon>
        <taxon>Pentapetalae</taxon>
        <taxon>Caryophyllales</taxon>
        <taxon>Chenopodiaceae</taxon>
        <taxon>Chenopodioideae</taxon>
        <taxon>Anserineae</taxon>
        <taxon>Spinacia</taxon>
    </lineage>
</organism>
<feature type="region of interest" description="Disordered" evidence="16">
    <location>
        <begin position="269"/>
        <end position="322"/>
    </location>
</feature>
<keyword evidence="6" id="KW-0132">Cell division</keyword>
<dbReference type="PANTHER" id="PTHR13278">
    <property type="entry name" value="ZINC FINGER PROTEIN 830"/>
    <property type="match status" value="1"/>
</dbReference>
<evidence type="ECO:0000256" key="9">
    <source>
        <dbReference type="ARBA" id="ARBA00022776"/>
    </source>
</evidence>
<dbReference type="KEGG" id="soe:110801477"/>
<dbReference type="Pfam" id="PF12874">
    <property type="entry name" value="zf-met"/>
    <property type="match status" value="1"/>
</dbReference>
<dbReference type="GO" id="GO:0005634">
    <property type="term" value="C:nucleus"/>
    <property type="evidence" value="ECO:0000318"/>
    <property type="project" value="GO_Central"/>
</dbReference>
<keyword evidence="13" id="KW-0131">Cell cycle</keyword>
<feature type="domain" description="C2H2-type" evidence="17">
    <location>
        <begin position="38"/>
        <end position="61"/>
    </location>
</feature>
<reference evidence="20 21" key="2">
    <citation type="submission" date="2025-04" db="UniProtKB">
        <authorList>
            <consortium name="RefSeq"/>
        </authorList>
    </citation>
    <scope>IDENTIFICATION</scope>
</reference>
<evidence type="ECO:0000256" key="1">
    <source>
        <dbReference type="ARBA" id="ARBA00004286"/>
    </source>
</evidence>
<dbReference type="GO" id="GO:0033260">
    <property type="term" value="P:nuclear DNA replication"/>
    <property type="evidence" value="ECO:0000318"/>
    <property type="project" value="GO_Central"/>
</dbReference>
<evidence type="ECO:0000256" key="14">
    <source>
        <dbReference type="ARBA" id="ARBA00030672"/>
    </source>
</evidence>
<feature type="domain" description="ZNF380 coiled-coil" evidence="18">
    <location>
        <begin position="183"/>
        <end position="263"/>
    </location>
</feature>
<evidence type="ECO:0000256" key="13">
    <source>
        <dbReference type="ARBA" id="ARBA00023306"/>
    </source>
</evidence>
<keyword evidence="5" id="KW-0217">Developmental protein</keyword>
<evidence type="ECO:0000256" key="3">
    <source>
        <dbReference type="ARBA" id="ARBA00017358"/>
    </source>
</evidence>
<keyword evidence="7" id="KW-0479">Metal-binding</keyword>
<dbReference type="InterPro" id="IPR013087">
    <property type="entry name" value="Znf_C2H2_type"/>
</dbReference>
<evidence type="ECO:0000256" key="2">
    <source>
        <dbReference type="ARBA" id="ARBA00004324"/>
    </source>
</evidence>